<sequence length="54" mass="5604">MLLGGHLILYFTPYLATMLGTTDVSTVSGLPLLIGLAALGGYLGNRLAERVGLV</sequence>
<keyword evidence="1" id="KW-0812">Transmembrane</keyword>
<evidence type="ECO:0008006" key="4">
    <source>
        <dbReference type="Google" id="ProtNLM"/>
    </source>
</evidence>
<reference evidence="2 3" key="1">
    <citation type="submission" date="2013-07" db="EMBL/GenBank/DDBJ databases">
        <authorList>
            <person name="Schaap P.J."/>
            <person name="Mehboob F."/>
            <person name="Oosterkamp M.J."/>
            <person name="de Vos W.M."/>
            <person name="Stams A.J.M."/>
            <person name="Koehorst J.J."/>
        </authorList>
    </citation>
    <scope>NUCLEOTIDE SEQUENCE [LARGE SCALE GENOMIC DNA]</scope>
    <source>
        <strain evidence="2 3">AW-1</strain>
    </source>
</reference>
<proteinExistence type="predicted"/>
<accession>V4Q5R2</accession>
<name>V4Q5R2_STUCH</name>
<evidence type="ECO:0000313" key="3">
    <source>
        <dbReference type="Proteomes" id="UP000017822"/>
    </source>
</evidence>
<dbReference type="EMBL" id="AOFQ01000072">
    <property type="protein sequence ID" value="ESQ97097.1"/>
    <property type="molecule type" value="Genomic_DNA"/>
</dbReference>
<dbReference type="RefSeq" id="WP_023447095.1">
    <property type="nucleotide sequence ID" value="NZ_AOFQ01000072.1"/>
</dbReference>
<evidence type="ECO:0000256" key="1">
    <source>
        <dbReference type="SAM" id="Phobius"/>
    </source>
</evidence>
<evidence type="ECO:0000313" key="2">
    <source>
        <dbReference type="EMBL" id="ESQ97097.1"/>
    </source>
</evidence>
<protein>
    <recommendedName>
        <fullName evidence="4">Major facilitator superfamily (MFS) profile domain-containing protein</fullName>
    </recommendedName>
</protein>
<gene>
    <name evidence="2" type="ORF">F753_23300</name>
</gene>
<dbReference type="PATRIC" id="fig|1263865.4.peg.4472"/>
<dbReference type="Proteomes" id="UP000017822">
    <property type="component" value="Unassembled WGS sequence"/>
</dbReference>
<organism evidence="2 3">
    <name type="scientific">Stutzerimonas chloritidismutans AW-1</name>
    <dbReference type="NCBI Taxonomy" id="1263865"/>
    <lineage>
        <taxon>Bacteria</taxon>
        <taxon>Pseudomonadati</taxon>
        <taxon>Pseudomonadota</taxon>
        <taxon>Gammaproteobacteria</taxon>
        <taxon>Pseudomonadales</taxon>
        <taxon>Pseudomonadaceae</taxon>
        <taxon>Stutzerimonas</taxon>
    </lineage>
</organism>
<feature type="transmembrane region" description="Helical" evidence="1">
    <location>
        <begin position="24"/>
        <end position="43"/>
    </location>
</feature>
<keyword evidence="1" id="KW-1133">Transmembrane helix</keyword>
<dbReference type="AlphaFoldDB" id="V4Q5R2"/>
<comment type="caution">
    <text evidence="2">The sequence shown here is derived from an EMBL/GenBank/DDBJ whole genome shotgun (WGS) entry which is preliminary data.</text>
</comment>
<keyword evidence="1" id="KW-0472">Membrane</keyword>